<sequence length="166" mass="17875">MTSENTDLEYARIADTQYLVRRSMTKGYQLFSILTPPVYIGLSLYRKGRGHITVNRLLRATWLGGVAGISSGGAFEYVRSSNSTSETLRSRRIRAAIDRASHRADDHATIGALLFAVLTPAIFWKHGAAIHLVFGGAGLGTAAGYFTHIARSASGDVPPTPVVPDS</sequence>
<evidence type="ECO:0000313" key="3">
    <source>
        <dbReference type="Proteomes" id="UP000759537"/>
    </source>
</evidence>
<reference evidence="2" key="2">
    <citation type="journal article" date="2020" name="Nat. Commun.">
        <title>Large-scale genome sequencing of mycorrhizal fungi provides insights into the early evolution of symbiotic traits.</title>
        <authorList>
            <person name="Miyauchi S."/>
            <person name="Kiss E."/>
            <person name="Kuo A."/>
            <person name="Drula E."/>
            <person name="Kohler A."/>
            <person name="Sanchez-Garcia M."/>
            <person name="Morin E."/>
            <person name="Andreopoulos B."/>
            <person name="Barry K.W."/>
            <person name="Bonito G."/>
            <person name="Buee M."/>
            <person name="Carver A."/>
            <person name="Chen C."/>
            <person name="Cichocki N."/>
            <person name="Clum A."/>
            <person name="Culley D."/>
            <person name="Crous P.W."/>
            <person name="Fauchery L."/>
            <person name="Girlanda M."/>
            <person name="Hayes R.D."/>
            <person name="Keri Z."/>
            <person name="LaButti K."/>
            <person name="Lipzen A."/>
            <person name="Lombard V."/>
            <person name="Magnuson J."/>
            <person name="Maillard F."/>
            <person name="Murat C."/>
            <person name="Nolan M."/>
            <person name="Ohm R.A."/>
            <person name="Pangilinan J."/>
            <person name="Pereira M.F."/>
            <person name="Perotto S."/>
            <person name="Peter M."/>
            <person name="Pfister S."/>
            <person name="Riley R."/>
            <person name="Sitrit Y."/>
            <person name="Stielow J.B."/>
            <person name="Szollosi G."/>
            <person name="Zifcakova L."/>
            <person name="Stursova M."/>
            <person name="Spatafora J.W."/>
            <person name="Tedersoo L."/>
            <person name="Vaario L.M."/>
            <person name="Yamada A."/>
            <person name="Yan M."/>
            <person name="Wang P."/>
            <person name="Xu J."/>
            <person name="Bruns T."/>
            <person name="Baldrian P."/>
            <person name="Vilgalys R."/>
            <person name="Dunand C."/>
            <person name="Henrissat B."/>
            <person name="Grigoriev I.V."/>
            <person name="Hibbett D."/>
            <person name="Nagy L.G."/>
            <person name="Martin F.M."/>
        </authorList>
    </citation>
    <scope>NUCLEOTIDE SEQUENCE</scope>
    <source>
        <strain evidence="2">Prilba</strain>
    </source>
</reference>
<keyword evidence="1" id="KW-0472">Membrane</keyword>
<keyword evidence="1" id="KW-1133">Transmembrane helix</keyword>
<dbReference type="Proteomes" id="UP000759537">
    <property type="component" value="Unassembled WGS sequence"/>
</dbReference>
<accession>A0A9P5MUP3</accession>
<keyword evidence="1" id="KW-0812">Transmembrane</keyword>
<evidence type="ECO:0000256" key="1">
    <source>
        <dbReference type="SAM" id="Phobius"/>
    </source>
</evidence>
<feature type="transmembrane region" description="Helical" evidence="1">
    <location>
        <begin position="27"/>
        <end position="45"/>
    </location>
</feature>
<organism evidence="2 3">
    <name type="scientific">Russula ochroleuca</name>
    <dbReference type="NCBI Taxonomy" id="152965"/>
    <lineage>
        <taxon>Eukaryota</taxon>
        <taxon>Fungi</taxon>
        <taxon>Dikarya</taxon>
        <taxon>Basidiomycota</taxon>
        <taxon>Agaricomycotina</taxon>
        <taxon>Agaricomycetes</taxon>
        <taxon>Russulales</taxon>
        <taxon>Russulaceae</taxon>
        <taxon>Russula</taxon>
    </lineage>
</organism>
<name>A0A9P5MUP3_9AGAM</name>
<dbReference type="OrthoDB" id="2524788at2759"/>
<dbReference type="AlphaFoldDB" id="A0A9P5MUP3"/>
<gene>
    <name evidence="2" type="ORF">DFH94DRAFT_794431</name>
</gene>
<protein>
    <submittedName>
        <fullName evidence="2">Uncharacterized protein</fullName>
    </submittedName>
</protein>
<evidence type="ECO:0000313" key="2">
    <source>
        <dbReference type="EMBL" id="KAF8479232.1"/>
    </source>
</evidence>
<reference evidence="2" key="1">
    <citation type="submission" date="2019-10" db="EMBL/GenBank/DDBJ databases">
        <authorList>
            <consortium name="DOE Joint Genome Institute"/>
            <person name="Kuo A."/>
            <person name="Miyauchi S."/>
            <person name="Kiss E."/>
            <person name="Drula E."/>
            <person name="Kohler A."/>
            <person name="Sanchez-Garcia M."/>
            <person name="Andreopoulos B."/>
            <person name="Barry K.W."/>
            <person name="Bonito G."/>
            <person name="Buee M."/>
            <person name="Carver A."/>
            <person name="Chen C."/>
            <person name="Cichocki N."/>
            <person name="Clum A."/>
            <person name="Culley D."/>
            <person name="Crous P.W."/>
            <person name="Fauchery L."/>
            <person name="Girlanda M."/>
            <person name="Hayes R."/>
            <person name="Keri Z."/>
            <person name="LaButti K."/>
            <person name="Lipzen A."/>
            <person name="Lombard V."/>
            <person name="Magnuson J."/>
            <person name="Maillard F."/>
            <person name="Morin E."/>
            <person name="Murat C."/>
            <person name="Nolan M."/>
            <person name="Ohm R."/>
            <person name="Pangilinan J."/>
            <person name="Pereira M."/>
            <person name="Perotto S."/>
            <person name="Peter M."/>
            <person name="Riley R."/>
            <person name="Sitrit Y."/>
            <person name="Stielow B."/>
            <person name="Szollosi G."/>
            <person name="Zifcakova L."/>
            <person name="Stursova M."/>
            <person name="Spatafora J.W."/>
            <person name="Tedersoo L."/>
            <person name="Vaario L.-M."/>
            <person name="Yamada A."/>
            <person name="Yan M."/>
            <person name="Wang P."/>
            <person name="Xu J."/>
            <person name="Bruns T."/>
            <person name="Baldrian P."/>
            <person name="Vilgalys R."/>
            <person name="Henrissat B."/>
            <person name="Grigoriev I.V."/>
            <person name="Hibbett D."/>
            <person name="Nagy L.G."/>
            <person name="Martin F.M."/>
        </authorList>
    </citation>
    <scope>NUCLEOTIDE SEQUENCE</scope>
    <source>
        <strain evidence="2">Prilba</strain>
    </source>
</reference>
<comment type="caution">
    <text evidence="2">The sequence shown here is derived from an EMBL/GenBank/DDBJ whole genome shotgun (WGS) entry which is preliminary data.</text>
</comment>
<proteinExistence type="predicted"/>
<dbReference type="EMBL" id="WHVB01000010">
    <property type="protein sequence ID" value="KAF8479232.1"/>
    <property type="molecule type" value="Genomic_DNA"/>
</dbReference>
<keyword evidence="3" id="KW-1185">Reference proteome</keyword>